<organism evidence="1 2">
    <name type="scientific">Bacteroides intestinalis DSM 17393</name>
    <dbReference type="NCBI Taxonomy" id="471870"/>
    <lineage>
        <taxon>Bacteria</taxon>
        <taxon>Pseudomonadati</taxon>
        <taxon>Bacteroidota</taxon>
        <taxon>Bacteroidia</taxon>
        <taxon>Bacteroidales</taxon>
        <taxon>Bacteroidaceae</taxon>
        <taxon>Bacteroides</taxon>
    </lineage>
</organism>
<name>B3CCA4_9BACE</name>
<accession>B3CCA4</accession>
<dbReference type="Proteomes" id="UP000004596">
    <property type="component" value="Unassembled WGS sequence"/>
</dbReference>
<comment type="caution">
    <text evidence="1">The sequence shown here is derived from an EMBL/GenBank/DDBJ whole genome shotgun (WGS) entry which is preliminary data.</text>
</comment>
<evidence type="ECO:0000313" key="1">
    <source>
        <dbReference type="EMBL" id="EDV04613.1"/>
    </source>
</evidence>
<dbReference type="EMBL" id="ABJL02000008">
    <property type="protein sequence ID" value="EDV04613.1"/>
    <property type="molecule type" value="Genomic_DNA"/>
</dbReference>
<proteinExistence type="predicted"/>
<gene>
    <name evidence="1" type="ORF">BACINT_03752</name>
</gene>
<dbReference type="AlphaFoldDB" id="B3CCA4"/>
<evidence type="ECO:0000313" key="2">
    <source>
        <dbReference type="Proteomes" id="UP000004596"/>
    </source>
</evidence>
<reference evidence="1 2" key="1">
    <citation type="submission" date="2008-04" db="EMBL/GenBank/DDBJ databases">
        <title>Draft genome sequence of Bacteroides intestinalis (DSM 17393).</title>
        <authorList>
            <person name="Sudarsanam P."/>
            <person name="Ley R."/>
            <person name="Guruge J."/>
            <person name="Turnbaugh P.J."/>
            <person name="Mahowald M."/>
            <person name="Liep D."/>
            <person name="Gordon J."/>
        </authorList>
    </citation>
    <scope>NUCLEOTIDE SEQUENCE [LARGE SCALE GENOMIC DNA]</scope>
    <source>
        <strain evidence="1 2">DSM 17393</strain>
    </source>
</reference>
<protein>
    <submittedName>
        <fullName evidence="1">Uncharacterized protein</fullName>
    </submittedName>
</protein>
<reference evidence="1 2" key="2">
    <citation type="submission" date="2008-04" db="EMBL/GenBank/DDBJ databases">
        <authorList>
            <person name="Fulton L."/>
            <person name="Clifton S."/>
            <person name="Fulton B."/>
            <person name="Xu J."/>
            <person name="Minx P."/>
            <person name="Pepin K.H."/>
            <person name="Johnson M."/>
            <person name="Thiruvilangam P."/>
            <person name="Bhonagiri V."/>
            <person name="Nash W.E."/>
            <person name="Mardis E.R."/>
            <person name="Wilson R.K."/>
        </authorList>
    </citation>
    <scope>NUCLEOTIDE SEQUENCE [LARGE SCALE GENOMIC DNA]</scope>
    <source>
        <strain evidence="1 2">DSM 17393</strain>
    </source>
</reference>
<dbReference type="STRING" id="471870.BACINT_03752"/>
<sequence length="39" mass="4520">MQVFGKKYLATSGRREDFLPNLKGSNLQSREEHVTTFAY</sequence>